<dbReference type="Gene3D" id="3.40.1810.10">
    <property type="entry name" value="Transcription factor, MADS-box"/>
    <property type="match status" value="1"/>
</dbReference>
<keyword evidence="5" id="KW-0539">Nucleus</keyword>
<reference evidence="7 8" key="1">
    <citation type="submission" date="2020-09" db="EMBL/GenBank/DDBJ databases">
        <title>De no assembly of potato wild relative species, Solanum commersonii.</title>
        <authorList>
            <person name="Cho K."/>
        </authorList>
    </citation>
    <scope>NUCLEOTIDE SEQUENCE [LARGE SCALE GENOMIC DNA]</scope>
    <source>
        <strain evidence="7">LZ3.2</strain>
        <tissue evidence="7">Leaf</tissue>
    </source>
</reference>
<evidence type="ECO:0000256" key="4">
    <source>
        <dbReference type="ARBA" id="ARBA00023163"/>
    </source>
</evidence>
<dbReference type="GO" id="GO:0003677">
    <property type="term" value="F:DNA binding"/>
    <property type="evidence" value="ECO:0007669"/>
    <property type="project" value="UniProtKB-KW"/>
</dbReference>
<keyword evidence="4" id="KW-0804">Transcription</keyword>
<dbReference type="GO" id="GO:0046983">
    <property type="term" value="F:protein dimerization activity"/>
    <property type="evidence" value="ECO:0007669"/>
    <property type="project" value="InterPro"/>
</dbReference>
<dbReference type="EMBL" id="JACXVP010000009">
    <property type="protein sequence ID" value="KAG5585472.1"/>
    <property type="molecule type" value="Genomic_DNA"/>
</dbReference>
<evidence type="ECO:0000313" key="7">
    <source>
        <dbReference type="EMBL" id="KAG5585472.1"/>
    </source>
</evidence>
<name>A0A9J5XF05_SOLCO</name>
<dbReference type="SUPFAM" id="SSF55455">
    <property type="entry name" value="SRF-like"/>
    <property type="match status" value="1"/>
</dbReference>
<protein>
    <recommendedName>
        <fullName evidence="6">MADS-box domain-containing protein</fullName>
    </recommendedName>
</protein>
<evidence type="ECO:0000313" key="8">
    <source>
        <dbReference type="Proteomes" id="UP000824120"/>
    </source>
</evidence>
<feature type="domain" description="MADS-box" evidence="6">
    <location>
        <begin position="53"/>
        <end position="94"/>
    </location>
</feature>
<evidence type="ECO:0000256" key="5">
    <source>
        <dbReference type="ARBA" id="ARBA00023242"/>
    </source>
</evidence>
<evidence type="ECO:0000256" key="3">
    <source>
        <dbReference type="ARBA" id="ARBA00023125"/>
    </source>
</evidence>
<accession>A0A9J5XF05</accession>
<evidence type="ECO:0000259" key="6">
    <source>
        <dbReference type="Pfam" id="PF00319"/>
    </source>
</evidence>
<dbReference type="Pfam" id="PF00319">
    <property type="entry name" value="SRF-TF"/>
    <property type="match status" value="1"/>
</dbReference>
<dbReference type="GO" id="GO:0005634">
    <property type="term" value="C:nucleus"/>
    <property type="evidence" value="ECO:0007669"/>
    <property type="project" value="UniProtKB-SubCell"/>
</dbReference>
<organism evidence="7 8">
    <name type="scientific">Solanum commersonii</name>
    <name type="common">Commerson's wild potato</name>
    <name type="synonym">Commerson's nightshade</name>
    <dbReference type="NCBI Taxonomy" id="4109"/>
    <lineage>
        <taxon>Eukaryota</taxon>
        <taxon>Viridiplantae</taxon>
        <taxon>Streptophyta</taxon>
        <taxon>Embryophyta</taxon>
        <taxon>Tracheophyta</taxon>
        <taxon>Spermatophyta</taxon>
        <taxon>Magnoliopsida</taxon>
        <taxon>eudicotyledons</taxon>
        <taxon>Gunneridae</taxon>
        <taxon>Pentapetalae</taxon>
        <taxon>asterids</taxon>
        <taxon>lamiids</taxon>
        <taxon>Solanales</taxon>
        <taxon>Solanaceae</taxon>
        <taxon>Solanoideae</taxon>
        <taxon>Solaneae</taxon>
        <taxon>Solanum</taxon>
    </lineage>
</organism>
<comment type="caution">
    <text evidence="7">The sequence shown here is derived from an EMBL/GenBank/DDBJ whole genome shotgun (WGS) entry which is preliminary data.</text>
</comment>
<sequence length="136" mass="15767">MSQISIKKITSIGQERKKVNTRLVAIKLQLDKINKVKKSVVQVELLNFDLHLIESDKAHIVSFSKRKKTLFMMHSTKIGMDVCFILFSPSGELCPYDSTCIEKIIDKFFKVKPKDHQCEHVEGKSNIFEEFKDLHK</sequence>
<evidence type="ECO:0000256" key="1">
    <source>
        <dbReference type="ARBA" id="ARBA00004123"/>
    </source>
</evidence>
<keyword evidence="2" id="KW-0805">Transcription regulation</keyword>
<evidence type="ECO:0000256" key="2">
    <source>
        <dbReference type="ARBA" id="ARBA00023015"/>
    </source>
</evidence>
<dbReference type="InterPro" id="IPR036879">
    <property type="entry name" value="TF_MADSbox_sf"/>
</dbReference>
<dbReference type="AlphaFoldDB" id="A0A9J5XF05"/>
<keyword evidence="8" id="KW-1185">Reference proteome</keyword>
<comment type="subcellular location">
    <subcellularLocation>
        <location evidence="1">Nucleus</location>
    </subcellularLocation>
</comment>
<dbReference type="Proteomes" id="UP000824120">
    <property type="component" value="Chromosome 9"/>
</dbReference>
<gene>
    <name evidence="7" type="ORF">H5410_045906</name>
</gene>
<keyword evidence="3" id="KW-0238">DNA-binding</keyword>
<dbReference type="InterPro" id="IPR002100">
    <property type="entry name" value="TF_MADSbox"/>
</dbReference>
<proteinExistence type="predicted"/>